<protein>
    <submittedName>
        <fullName evidence="8">Dihydroorotase</fullName>
    </submittedName>
</protein>
<sequence>MKMLIKNSKVISHSTNGYFNILIEDHLIRKITTNIPEADIVIDASNLITIPGIIDMHAHLREPGYEYKETLKTGLMAAVHGGVTTLGIMPNTNPSIDNLKIANNIKTRAQAYNLARPIIIPSLTKNRAGKELNNIKLLIKNGYKFFSDDGNPIYDAKIMFESLTILKKFNGIIINHCEDTRFKNTDLFESLMVARDVELSKYTGARVHIAHISTSNTIDLIKYAKSENINITCEVTFHHLLLTNREKDPLKKINPPLPDIQTQKKLIENLEHIDIIVSDHAPHSFEEKNLEYENAPNGISGLDVFFPALCSISKKYNIDLEKLIEKVTYQPAKIFNLNNIGDIKEGYYADIVLVDTNKTWDGKIFSKGKNLPYKQLHGKVILTIVNGEIKYDGRK</sequence>
<dbReference type="PROSITE" id="PS00483">
    <property type="entry name" value="DIHYDROOROTASE_2"/>
    <property type="match status" value="1"/>
</dbReference>
<dbReference type="InterPro" id="IPR002195">
    <property type="entry name" value="Dihydroorotase_CS"/>
</dbReference>
<dbReference type="NCBIfam" id="TIGR00857">
    <property type="entry name" value="pyrC_multi"/>
    <property type="match status" value="1"/>
</dbReference>
<keyword evidence="5" id="KW-0378">Hydrolase</keyword>
<dbReference type="Gene3D" id="3.20.20.140">
    <property type="entry name" value="Metal-dependent hydrolases"/>
    <property type="match status" value="1"/>
</dbReference>
<dbReference type="PROSITE" id="PS00482">
    <property type="entry name" value="DIHYDROOROTASE_1"/>
    <property type="match status" value="1"/>
</dbReference>
<dbReference type="RefSeq" id="WP_207567028.1">
    <property type="nucleotide sequence ID" value="NZ_CP071446.1"/>
</dbReference>
<feature type="domain" description="Amidohydrolase-related" evidence="7">
    <location>
        <begin position="49"/>
        <end position="389"/>
    </location>
</feature>
<evidence type="ECO:0000256" key="6">
    <source>
        <dbReference type="ARBA" id="ARBA00022975"/>
    </source>
</evidence>
<comment type="cofactor">
    <cofactor evidence="1">
        <name>Zn(2+)</name>
        <dbReference type="ChEBI" id="CHEBI:29105"/>
    </cofactor>
</comment>
<organism evidence="8 9">
    <name type="scientific">Thermosipho ferrireducens</name>
    <dbReference type="NCBI Taxonomy" id="2571116"/>
    <lineage>
        <taxon>Bacteria</taxon>
        <taxon>Thermotogati</taxon>
        <taxon>Thermotogota</taxon>
        <taxon>Thermotogae</taxon>
        <taxon>Thermotogales</taxon>
        <taxon>Fervidobacteriaceae</taxon>
        <taxon>Thermosipho</taxon>
    </lineage>
</organism>
<dbReference type="Proteomes" id="UP000671862">
    <property type="component" value="Chromosome"/>
</dbReference>
<dbReference type="SUPFAM" id="SSF51556">
    <property type="entry name" value="Metallo-dependent hydrolases"/>
    <property type="match status" value="1"/>
</dbReference>
<evidence type="ECO:0000256" key="1">
    <source>
        <dbReference type="ARBA" id="ARBA00001947"/>
    </source>
</evidence>
<evidence type="ECO:0000256" key="3">
    <source>
        <dbReference type="ARBA" id="ARBA00010286"/>
    </source>
</evidence>
<evidence type="ECO:0000313" key="8">
    <source>
        <dbReference type="EMBL" id="QTA38309.1"/>
    </source>
</evidence>
<evidence type="ECO:0000256" key="2">
    <source>
        <dbReference type="ARBA" id="ARBA00002368"/>
    </source>
</evidence>
<evidence type="ECO:0000313" key="9">
    <source>
        <dbReference type="Proteomes" id="UP000671862"/>
    </source>
</evidence>
<dbReference type="InterPro" id="IPR050138">
    <property type="entry name" value="DHOase/Allantoinase_Hydrolase"/>
</dbReference>
<dbReference type="InterPro" id="IPR011059">
    <property type="entry name" value="Metal-dep_hydrolase_composite"/>
</dbReference>
<name>A0ABX7S7X2_9BACT</name>
<keyword evidence="6" id="KW-0665">Pyrimidine biosynthesis</keyword>
<accession>A0ABX7S7X2</accession>
<dbReference type="PANTHER" id="PTHR43668">
    <property type="entry name" value="ALLANTOINASE"/>
    <property type="match status" value="1"/>
</dbReference>
<dbReference type="CDD" id="cd01317">
    <property type="entry name" value="DHOase_IIa"/>
    <property type="match status" value="1"/>
</dbReference>
<evidence type="ECO:0000259" key="7">
    <source>
        <dbReference type="Pfam" id="PF01979"/>
    </source>
</evidence>
<dbReference type="SUPFAM" id="SSF51338">
    <property type="entry name" value="Composite domain of metallo-dependent hydrolases"/>
    <property type="match status" value="1"/>
</dbReference>
<comment type="function">
    <text evidence="2">Catalyzes the reversible cyclization of carbamoyl aspartate to dihydroorotate.</text>
</comment>
<proteinExistence type="inferred from homology"/>
<dbReference type="InterPro" id="IPR006680">
    <property type="entry name" value="Amidohydro-rel"/>
</dbReference>
<evidence type="ECO:0000256" key="4">
    <source>
        <dbReference type="ARBA" id="ARBA00022723"/>
    </source>
</evidence>
<comment type="similarity">
    <text evidence="3">Belongs to the metallo-dependent hydrolases superfamily. DHOase family. Class I DHOase subfamily.</text>
</comment>
<dbReference type="InterPro" id="IPR004722">
    <property type="entry name" value="DHOase"/>
</dbReference>
<dbReference type="EMBL" id="CP071446">
    <property type="protein sequence ID" value="QTA38309.1"/>
    <property type="molecule type" value="Genomic_DNA"/>
</dbReference>
<dbReference type="InterPro" id="IPR032466">
    <property type="entry name" value="Metal_Hydrolase"/>
</dbReference>
<evidence type="ECO:0000256" key="5">
    <source>
        <dbReference type="ARBA" id="ARBA00022801"/>
    </source>
</evidence>
<dbReference type="PANTHER" id="PTHR43668:SF2">
    <property type="entry name" value="ALLANTOINASE"/>
    <property type="match status" value="1"/>
</dbReference>
<dbReference type="Pfam" id="PF01979">
    <property type="entry name" value="Amidohydro_1"/>
    <property type="match status" value="1"/>
</dbReference>
<keyword evidence="9" id="KW-1185">Reference proteome</keyword>
<gene>
    <name evidence="8" type="ORF">JYK00_01870</name>
</gene>
<keyword evidence="4" id="KW-0479">Metal-binding</keyword>
<reference evidence="8 9" key="1">
    <citation type="submission" date="2021-03" db="EMBL/GenBank/DDBJ databases">
        <title>Thermosipho ferrireducens sp.nov., an anaerobic thermophilic iron-reducing bacterium isolated from a deep-sea hydrothermal sulfide deposits.</title>
        <authorList>
            <person name="Zeng X."/>
            <person name="Chen Y."/>
            <person name="Shao Z."/>
        </authorList>
    </citation>
    <scope>NUCLEOTIDE SEQUENCE [LARGE SCALE GENOMIC DNA]</scope>
    <source>
        <strain evidence="8 9">JL129W03</strain>
    </source>
</reference>